<reference evidence="1" key="1">
    <citation type="submission" date="2018-09" db="EMBL/GenBank/DDBJ databases">
        <title>A genomic encyclopedia of anaerobic methanotrophic archaea.</title>
        <authorList>
            <person name="Skennerton C.T."/>
            <person name="Chadwick G.L."/>
            <person name="Laso-Perez R."/>
            <person name="Leu A.O."/>
            <person name="Speth D.R."/>
            <person name="Yu H."/>
            <person name="Morgan-Lang C."/>
            <person name="Hatzenpichler R."/>
            <person name="Goudeau D."/>
            <person name="Malmstrom R."/>
            <person name="Woyke T."/>
            <person name="Hallam S."/>
            <person name="Tyson G.W."/>
            <person name="Wegener G."/>
            <person name="Boetius A."/>
            <person name="Orphan V.J."/>
        </authorList>
    </citation>
    <scope>NUCLEOTIDE SEQUENCE</scope>
    <source>
        <strain evidence="1">CONS3730D10UFb2</strain>
    </source>
</reference>
<accession>A0AC61SAT3</accession>
<dbReference type="EMBL" id="QYBA01000148">
    <property type="protein sequence ID" value="TKY91680.1"/>
    <property type="molecule type" value="Genomic_DNA"/>
</dbReference>
<protein>
    <submittedName>
        <fullName evidence="1">Universal stress protein</fullName>
    </submittedName>
</protein>
<name>A0AC61SAT3_9EURY</name>
<sequence length="154" mass="17078">MKSNLYKNILIATDGSNYSAKTVEHGIEIAKMLGSRVFTVYVVDTGAFASIPMDMAWENIYEMLRSEGKKATDFVKEKGQKEDVEVECIIIDGHPAEEIVNFSENNSIDLIIMGTLGKSGLDRFLLGSIAEKVLRNAKVPVMIIRSEKQDKSTS</sequence>
<evidence type="ECO:0000313" key="2">
    <source>
        <dbReference type="Proteomes" id="UP000315423"/>
    </source>
</evidence>
<dbReference type="Proteomes" id="UP000315423">
    <property type="component" value="Unassembled WGS sequence"/>
</dbReference>
<evidence type="ECO:0000313" key="1">
    <source>
        <dbReference type="EMBL" id="TKY91680.1"/>
    </source>
</evidence>
<organism evidence="1 2">
    <name type="scientific">Candidatus Methanomarinus sp</name>
    <dbReference type="NCBI Taxonomy" id="3386244"/>
    <lineage>
        <taxon>Archaea</taxon>
        <taxon>Methanobacteriati</taxon>
        <taxon>Methanobacteriota</taxon>
        <taxon>Stenosarchaea group</taxon>
        <taxon>Methanomicrobia</taxon>
        <taxon>Methanosarcinales</taxon>
        <taxon>ANME-2 cluster</taxon>
        <taxon>Candidatus Methanocomedenaceae</taxon>
        <taxon>Candidatus Methanomarinus</taxon>
    </lineage>
</organism>
<proteinExistence type="predicted"/>
<comment type="caution">
    <text evidence="1">The sequence shown here is derived from an EMBL/GenBank/DDBJ whole genome shotgun (WGS) entry which is preliminary data.</text>
</comment>
<gene>
    <name evidence="1" type="ORF">C5S46_04545</name>
</gene>